<sequence length="224" mass="26754">MKKLFLLLLLSQAFYAQKTYKFDYKLEYKHKIDSTKLLSNPTYFVNSIANNYYILIYKKDSLNIGFHFGDMNGNEQPRVISEINESEFIKTKSISVTCEALLKSGEYPFKDKVEDYYFENLKDTIIDGISHYHYVIKSNKSLKYQKREKIHQFHYIVDKNSSSFLPFFDFQTVYEEWKTDMKIIPNGIIKIKFYTNWENEVTDKWVLEKITPIEKEIVIPENCD</sequence>
<evidence type="ECO:0000313" key="2">
    <source>
        <dbReference type="Proteomes" id="UP001595885"/>
    </source>
</evidence>
<dbReference type="EMBL" id="JBHSGW010000001">
    <property type="protein sequence ID" value="MFC4738592.1"/>
    <property type="molecule type" value="Genomic_DNA"/>
</dbReference>
<dbReference type="RefSeq" id="WP_379737612.1">
    <property type="nucleotide sequence ID" value="NZ_JBHSGW010000001.1"/>
</dbReference>
<gene>
    <name evidence="1" type="ORF">ACFO3U_01145</name>
</gene>
<proteinExistence type="predicted"/>
<dbReference type="Proteomes" id="UP001595885">
    <property type="component" value="Unassembled WGS sequence"/>
</dbReference>
<keyword evidence="2" id="KW-1185">Reference proteome</keyword>
<evidence type="ECO:0008006" key="3">
    <source>
        <dbReference type="Google" id="ProtNLM"/>
    </source>
</evidence>
<protein>
    <recommendedName>
        <fullName evidence="3">DUF3108 domain-containing protein</fullName>
    </recommendedName>
</protein>
<comment type="caution">
    <text evidence="1">The sequence shown here is derived from an EMBL/GenBank/DDBJ whole genome shotgun (WGS) entry which is preliminary data.</text>
</comment>
<evidence type="ECO:0000313" key="1">
    <source>
        <dbReference type="EMBL" id="MFC4738592.1"/>
    </source>
</evidence>
<accession>A0ABV9P378</accession>
<organism evidence="1 2">
    <name type="scientific">Flavobacterium ponti</name>
    <dbReference type="NCBI Taxonomy" id="665133"/>
    <lineage>
        <taxon>Bacteria</taxon>
        <taxon>Pseudomonadati</taxon>
        <taxon>Bacteroidota</taxon>
        <taxon>Flavobacteriia</taxon>
        <taxon>Flavobacteriales</taxon>
        <taxon>Flavobacteriaceae</taxon>
        <taxon>Flavobacterium</taxon>
    </lineage>
</organism>
<name>A0ABV9P378_9FLAO</name>
<reference evidence="2" key="1">
    <citation type="journal article" date="2019" name="Int. J. Syst. Evol. Microbiol.">
        <title>The Global Catalogue of Microorganisms (GCM) 10K type strain sequencing project: providing services to taxonomists for standard genome sequencing and annotation.</title>
        <authorList>
            <consortium name="The Broad Institute Genomics Platform"/>
            <consortium name="The Broad Institute Genome Sequencing Center for Infectious Disease"/>
            <person name="Wu L."/>
            <person name="Ma J."/>
        </authorList>
    </citation>
    <scope>NUCLEOTIDE SEQUENCE [LARGE SCALE GENOMIC DNA]</scope>
    <source>
        <strain evidence="2">CCUG 50349</strain>
    </source>
</reference>